<feature type="binding site" evidence="7">
    <location>
        <position position="70"/>
    </location>
    <ligand>
        <name>Mg(2+)</name>
        <dbReference type="ChEBI" id="CHEBI:18420"/>
    </ligand>
</feature>
<accession>A0ABT7UAR6</accession>
<comment type="catalytic activity">
    <reaction evidence="7">
        <text>dITP + H2O = dIMP + diphosphate + H(+)</text>
        <dbReference type="Rhea" id="RHEA:28342"/>
        <dbReference type="ChEBI" id="CHEBI:15377"/>
        <dbReference type="ChEBI" id="CHEBI:15378"/>
        <dbReference type="ChEBI" id="CHEBI:33019"/>
        <dbReference type="ChEBI" id="CHEBI:61194"/>
        <dbReference type="ChEBI" id="CHEBI:61382"/>
        <dbReference type="EC" id="3.6.1.66"/>
    </reaction>
</comment>
<evidence type="ECO:0000313" key="10">
    <source>
        <dbReference type="Proteomes" id="UP001529340"/>
    </source>
</evidence>
<evidence type="ECO:0000256" key="2">
    <source>
        <dbReference type="ARBA" id="ARBA00022723"/>
    </source>
</evidence>
<name>A0ABT7UAR6_9FIRM</name>
<dbReference type="EC" id="3.6.1.66" evidence="7"/>
<feature type="binding site" evidence="7">
    <location>
        <begin position="150"/>
        <end position="153"/>
    </location>
    <ligand>
        <name>substrate</name>
    </ligand>
</feature>
<dbReference type="InterPro" id="IPR020922">
    <property type="entry name" value="dITP/XTP_pyrophosphatase"/>
</dbReference>
<feature type="active site" description="Proton acceptor" evidence="7">
    <location>
        <position position="70"/>
    </location>
</feature>
<feature type="binding site" evidence="7">
    <location>
        <position position="41"/>
    </location>
    <ligand>
        <name>Mg(2+)</name>
        <dbReference type="ChEBI" id="CHEBI:18420"/>
    </ligand>
</feature>
<dbReference type="PANTHER" id="PTHR11067:SF9">
    <property type="entry name" value="INOSINE TRIPHOSPHATE PYROPHOSPHATASE"/>
    <property type="match status" value="1"/>
</dbReference>
<comment type="cofactor">
    <cofactor evidence="7">
        <name>Mg(2+)</name>
        <dbReference type="ChEBI" id="CHEBI:18420"/>
    </cofactor>
    <text evidence="7">Binds 1 Mg(2+) ion per subunit.</text>
</comment>
<keyword evidence="10" id="KW-1185">Reference proteome</keyword>
<keyword evidence="6 7" id="KW-0546">Nucleotide metabolism</keyword>
<organism evidence="9 10">
    <name type="scientific">Amedibacillus dolichus</name>
    <dbReference type="NCBI Taxonomy" id="31971"/>
    <lineage>
        <taxon>Bacteria</taxon>
        <taxon>Bacillati</taxon>
        <taxon>Bacillota</taxon>
        <taxon>Erysipelotrichia</taxon>
        <taxon>Erysipelotrichales</taxon>
        <taxon>Erysipelotrichaceae</taxon>
        <taxon>Amedibacillus</taxon>
    </lineage>
</organism>
<dbReference type="Gene3D" id="3.90.950.10">
    <property type="match status" value="1"/>
</dbReference>
<evidence type="ECO:0000256" key="1">
    <source>
        <dbReference type="ARBA" id="ARBA00008023"/>
    </source>
</evidence>
<dbReference type="RefSeq" id="WP_289606937.1">
    <property type="nucleotide sequence ID" value="NZ_JAUDCG010000007.1"/>
</dbReference>
<keyword evidence="3 7" id="KW-0547">Nucleotide-binding</keyword>
<feature type="binding site" evidence="7">
    <location>
        <position position="71"/>
    </location>
    <ligand>
        <name>substrate</name>
    </ligand>
</feature>
<dbReference type="InterPro" id="IPR029001">
    <property type="entry name" value="ITPase-like_fam"/>
</dbReference>
<evidence type="ECO:0000256" key="6">
    <source>
        <dbReference type="ARBA" id="ARBA00023080"/>
    </source>
</evidence>
<dbReference type="SUPFAM" id="SSF52972">
    <property type="entry name" value="ITPase-like"/>
    <property type="match status" value="1"/>
</dbReference>
<gene>
    <name evidence="9" type="primary">rdgB</name>
    <name evidence="9" type="ORF">QUV96_02290</name>
</gene>
<comment type="subunit">
    <text evidence="7">Homodimer.</text>
</comment>
<feature type="binding site" evidence="7">
    <location>
        <begin position="8"/>
        <end position="13"/>
    </location>
    <ligand>
        <name>substrate</name>
    </ligand>
</feature>
<feature type="binding site" evidence="7">
    <location>
        <position position="173"/>
    </location>
    <ligand>
        <name>substrate</name>
    </ligand>
</feature>
<keyword evidence="4 7" id="KW-0378">Hydrolase</keyword>
<comment type="catalytic activity">
    <reaction evidence="7">
        <text>ITP + H2O = IMP + diphosphate + H(+)</text>
        <dbReference type="Rhea" id="RHEA:29399"/>
        <dbReference type="ChEBI" id="CHEBI:15377"/>
        <dbReference type="ChEBI" id="CHEBI:15378"/>
        <dbReference type="ChEBI" id="CHEBI:33019"/>
        <dbReference type="ChEBI" id="CHEBI:58053"/>
        <dbReference type="ChEBI" id="CHEBI:61402"/>
        <dbReference type="EC" id="3.6.1.66"/>
    </reaction>
</comment>
<dbReference type="InterPro" id="IPR002637">
    <property type="entry name" value="RdgB/HAM1"/>
</dbReference>
<protein>
    <recommendedName>
        <fullName evidence="7">dITP/XTP pyrophosphatase</fullName>
        <ecNumber evidence="7">3.6.1.66</ecNumber>
    </recommendedName>
    <alternativeName>
        <fullName evidence="7">Non-canonical purine NTP pyrophosphatase</fullName>
    </alternativeName>
    <alternativeName>
        <fullName evidence="7">Non-standard purine NTP pyrophosphatase</fullName>
    </alternativeName>
    <alternativeName>
        <fullName evidence="7">Nucleoside-triphosphate diphosphatase</fullName>
    </alternativeName>
    <alternativeName>
        <fullName evidence="7">Nucleoside-triphosphate pyrophosphatase</fullName>
        <shortName evidence="7">NTPase</shortName>
    </alternativeName>
</protein>
<evidence type="ECO:0000256" key="8">
    <source>
        <dbReference type="RuleBase" id="RU003781"/>
    </source>
</evidence>
<evidence type="ECO:0000256" key="7">
    <source>
        <dbReference type="HAMAP-Rule" id="MF_01405"/>
    </source>
</evidence>
<sequence>MKEIMIATSNAHKVEEFTQMLAPLGYQVRSLLDLEEAIDIEESGTTFEENALIKARTVHERLHTAVISDDSGLAVDAMDGAPGVYSARFLGYDTDYATKNQYIIDQVKDKERGAQFVCAIGYVAEDGSEHVFTGIVRGEIAPQISGEKGFGYDPIFYYPPYHATLAEVSEEQKNAVSHRGRALAKLIAFLKGEGQ</sequence>
<comment type="caution">
    <text evidence="9">The sequence shown here is derived from an EMBL/GenBank/DDBJ whole genome shotgun (WGS) entry which is preliminary data.</text>
</comment>
<dbReference type="NCBIfam" id="TIGR00042">
    <property type="entry name" value="RdgB/HAM1 family non-canonical purine NTP pyrophosphatase"/>
    <property type="match status" value="1"/>
</dbReference>
<comment type="similarity">
    <text evidence="1 7 8">Belongs to the HAM1 NTPase family.</text>
</comment>
<evidence type="ECO:0000256" key="5">
    <source>
        <dbReference type="ARBA" id="ARBA00022842"/>
    </source>
</evidence>
<dbReference type="HAMAP" id="MF_01405">
    <property type="entry name" value="Non_canon_purine_NTPase"/>
    <property type="match status" value="1"/>
</dbReference>
<evidence type="ECO:0000313" key="9">
    <source>
        <dbReference type="EMBL" id="MDM8156465.1"/>
    </source>
</evidence>
<dbReference type="Pfam" id="PF01725">
    <property type="entry name" value="Ham1p_like"/>
    <property type="match status" value="1"/>
</dbReference>
<feature type="binding site" evidence="7">
    <location>
        <begin position="178"/>
        <end position="179"/>
    </location>
    <ligand>
        <name>substrate</name>
    </ligand>
</feature>
<dbReference type="EMBL" id="JAUDCG010000007">
    <property type="protein sequence ID" value="MDM8156465.1"/>
    <property type="molecule type" value="Genomic_DNA"/>
</dbReference>
<reference evidence="9" key="1">
    <citation type="submission" date="2023-06" db="EMBL/GenBank/DDBJ databases">
        <title>Identification and characterization of horizontal gene transfer across gut microbiota members of farm animals based on homology search.</title>
        <authorList>
            <person name="Schwarzerova J."/>
            <person name="Nykrynova M."/>
            <person name="Jureckova K."/>
            <person name="Cejkova D."/>
            <person name="Rychlik I."/>
        </authorList>
    </citation>
    <scope>NUCLEOTIDE SEQUENCE</scope>
    <source>
        <strain evidence="9">ET39</strain>
    </source>
</reference>
<dbReference type="PANTHER" id="PTHR11067">
    <property type="entry name" value="INOSINE TRIPHOSPHATE PYROPHOSPHATASE/HAM1 PROTEIN"/>
    <property type="match status" value="1"/>
</dbReference>
<evidence type="ECO:0000256" key="4">
    <source>
        <dbReference type="ARBA" id="ARBA00022801"/>
    </source>
</evidence>
<keyword evidence="5 7" id="KW-0460">Magnesium</keyword>
<dbReference type="CDD" id="cd00515">
    <property type="entry name" value="HAM1"/>
    <property type="match status" value="1"/>
</dbReference>
<reference evidence="9" key="2">
    <citation type="submission" date="2023-06" db="EMBL/GenBank/DDBJ databases">
        <authorList>
            <person name="Zeman M."/>
            <person name="Kubasova T."/>
            <person name="Jahodarova E."/>
            <person name="Nykrynova M."/>
            <person name="Rychlik I."/>
        </authorList>
    </citation>
    <scope>NUCLEOTIDE SEQUENCE</scope>
    <source>
        <strain evidence="9">ET39</strain>
    </source>
</reference>
<keyword evidence="2 7" id="KW-0479">Metal-binding</keyword>
<comment type="function">
    <text evidence="7">Pyrophosphatase that catalyzes the hydrolysis of nucleoside triphosphates to their monophosphate derivatives, with a high preference for the non-canonical purine nucleotides XTP (xanthosine triphosphate), dITP (deoxyinosine triphosphate) and ITP. Seems to function as a house-cleaning enzyme that removes non-canonical purine nucleotides from the nucleotide pool, thus preventing their incorporation into DNA/RNA and avoiding chromosomal lesions.</text>
</comment>
<comment type="catalytic activity">
    <reaction evidence="7">
        <text>XTP + H2O = XMP + diphosphate + H(+)</text>
        <dbReference type="Rhea" id="RHEA:28610"/>
        <dbReference type="ChEBI" id="CHEBI:15377"/>
        <dbReference type="ChEBI" id="CHEBI:15378"/>
        <dbReference type="ChEBI" id="CHEBI:33019"/>
        <dbReference type="ChEBI" id="CHEBI:57464"/>
        <dbReference type="ChEBI" id="CHEBI:61314"/>
        <dbReference type="EC" id="3.6.1.66"/>
    </reaction>
</comment>
<evidence type="ECO:0000256" key="3">
    <source>
        <dbReference type="ARBA" id="ARBA00022741"/>
    </source>
</evidence>
<proteinExistence type="inferred from homology"/>
<dbReference type="Proteomes" id="UP001529340">
    <property type="component" value="Unassembled WGS sequence"/>
</dbReference>